<dbReference type="AlphaFoldDB" id="A0A382H8E6"/>
<dbReference type="EMBL" id="UINC01059524">
    <property type="protein sequence ID" value="SVB83033.1"/>
    <property type="molecule type" value="Genomic_DNA"/>
</dbReference>
<accession>A0A382H8E6</accession>
<sequence length="40" mass="4794">MKDLFLKNFLRSDSFLGLLSSLSEFEFWLNLKSIYAYGLW</sequence>
<evidence type="ECO:0000313" key="1">
    <source>
        <dbReference type="EMBL" id="SVB83033.1"/>
    </source>
</evidence>
<gene>
    <name evidence="1" type="ORF">METZ01_LOCUS235887</name>
</gene>
<reference evidence="1" key="1">
    <citation type="submission" date="2018-05" db="EMBL/GenBank/DDBJ databases">
        <authorList>
            <person name="Lanie J.A."/>
            <person name="Ng W.-L."/>
            <person name="Kazmierczak K.M."/>
            <person name="Andrzejewski T.M."/>
            <person name="Davidsen T.M."/>
            <person name="Wayne K.J."/>
            <person name="Tettelin H."/>
            <person name="Glass J.I."/>
            <person name="Rusch D."/>
            <person name="Podicherti R."/>
            <person name="Tsui H.-C.T."/>
            <person name="Winkler M.E."/>
        </authorList>
    </citation>
    <scope>NUCLEOTIDE SEQUENCE</scope>
</reference>
<protein>
    <submittedName>
        <fullName evidence="1">Uncharacterized protein</fullName>
    </submittedName>
</protein>
<name>A0A382H8E6_9ZZZZ</name>
<organism evidence="1">
    <name type="scientific">marine metagenome</name>
    <dbReference type="NCBI Taxonomy" id="408172"/>
    <lineage>
        <taxon>unclassified sequences</taxon>
        <taxon>metagenomes</taxon>
        <taxon>ecological metagenomes</taxon>
    </lineage>
</organism>
<proteinExistence type="predicted"/>